<keyword evidence="1" id="KW-0808">Transferase</keyword>
<dbReference type="OrthoDB" id="162775at2"/>
<proteinExistence type="predicted"/>
<gene>
    <name evidence="4" type="ORF">CIG75_01525</name>
</gene>
<dbReference type="EMBL" id="CP022657">
    <property type="protein sequence ID" value="ASS77073.1"/>
    <property type="molecule type" value="Genomic_DNA"/>
</dbReference>
<evidence type="ECO:0000256" key="2">
    <source>
        <dbReference type="ARBA" id="ARBA00023315"/>
    </source>
</evidence>
<reference evidence="4 5" key="1">
    <citation type="journal article" date="2015" name="Int. J. Syst. Evol. Microbiol.">
        <title>Tumebacillus algifaecis sp. nov., isolated from decomposing algal scum.</title>
        <authorList>
            <person name="Wu Y.F."/>
            <person name="Zhang B."/>
            <person name="Xing P."/>
            <person name="Wu Q.L."/>
            <person name="Liu S.J."/>
        </authorList>
    </citation>
    <scope>NUCLEOTIDE SEQUENCE [LARGE SCALE GENOMIC DNA]</scope>
    <source>
        <strain evidence="4 5">THMBR28</strain>
    </source>
</reference>
<keyword evidence="5" id="KW-1185">Reference proteome</keyword>
<dbReference type="Gene3D" id="3.40.630.30">
    <property type="match status" value="1"/>
</dbReference>
<dbReference type="KEGG" id="tab:CIG75_01525"/>
<dbReference type="PANTHER" id="PTHR43420">
    <property type="entry name" value="ACETYLTRANSFERASE"/>
    <property type="match status" value="1"/>
</dbReference>
<evidence type="ECO:0000313" key="5">
    <source>
        <dbReference type="Proteomes" id="UP000214688"/>
    </source>
</evidence>
<evidence type="ECO:0000313" key="4">
    <source>
        <dbReference type="EMBL" id="ASS77073.1"/>
    </source>
</evidence>
<name>A0A223D6K3_9BACL</name>
<evidence type="ECO:0000259" key="3">
    <source>
        <dbReference type="PROSITE" id="PS51186"/>
    </source>
</evidence>
<dbReference type="InterPro" id="IPR000182">
    <property type="entry name" value="GNAT_dom"/>
</dbReference>
<accession>A0A223D6K3</accession>
<protein>
    <recommendedName>
        <fullName evidence="3">N-acetyltransferase domain-containing protein</fullName>
    </recommendedName>
</protein>
<dbReference type="AlphaFoldDB" id="A0A223D6K3"/>
<keyword evidence="2" id="KW-0012">Acyltransferase</keyword>
<feature type="domain" description="N-acetyltransferase" evidence="3">
    <location>
        <begin position="1"/>
        <end position="115"/>
    </location>
</feature>
<dbReference type="InterPro" id="IPR050680">
    <property type="entry name" value="YpeA/RimI_acetyltransf"/>
</dbReference>
<evidence type="ECO:0000256" key="1">
    <source>
        <dbReference type="ARBA" id="ARBA00022679"/>
    </source>
</evidence>
<dbReference type="SUPFAM" id="SSF55729">
    <property type="entry name" value="Acyl-CoA N-acyltransferases (Nat)"/>
    <property type="match status" value="1"/>
</dbReference>
<dbReference type="InterPro" id="IPR016181">
    <property type="entry name" value="Acyl_CoA_acyltransferase"/>
</dbReference>
<dbReference type="CDD" id="cd04301">
    <property type="entry name" value="NAT_SF"/>
    <property type="match status" value="1"/>
</dbReference>
<dbReference type="PROSITE" id="PS51186">
    <property type="entry name" value="GNAT"/>
    <property type="match status" value="1"/>
</dbReference>
<sequence length="126" mass="14631">MVRRYLATGVLYTWRSEEDETMGVLLVVELEPGKVEIKNIAVREGYQGQGFGKLLMQAVLRQLKEQEYREVVVHTGNSSIGNFAFYQKQGFRMVGIDFDYFIREYGEPIMEDGIPCRDQIKFVRPL</sequence>
<dbReference type="GO" id="GO:0016747">
    <property type="term" value="F:acyltransferase activity, transferring groups other than amino-acyl groups"/>
    <property type="evidence" value="ECO:0007669"/>
    <property type="project" value="InterPro"/>
</dbReference>
<dbReference type="Proteomes" id="UP000214688">
    <property type="component" value="Chromosome"/>
</dbReference>
<dbReference type="Pfam" id="PF00583">
    <property type="entry name" value="Acetyltransf_1"/>
    <property type="match status" value="1"/>
</dbReference>
<dbReference type="PANTHER" id="PTHR43420:SF41">
    <property type="entry name" value="IAA ACETYLTRANSFERASE"/>
    <property type="match status" value="1"/>
</dbReference>
<organism evidence="4 5">
    <name type="scientific">Tumebacillus algifaecis</name>
    <dbReference type="NCBI Taxonomy" id="1214604"/>
    <lineage>
        <taxon>Bacteria</taxon>
        <taxon>Bacillati</taxon>
        <taxon>Bacillota</taxon>
        <taxon>Bacilli</taxon>
        <taxon>Bacillales</taxon>
        <taxon>Alicyclobacillaceae</taxon>
        <taxon>Tumebacillus</taxon>
    </lineage>
</organism>